<dbReference type="AlphaFoldDB" id="A0AA36IJN4"/>
<accession>A0AA36IJN4</accession>
<protein>
    <submittedName>
        <fullName evidence="2">Uncharacterized protein</fullName>
    </submittedName>
</protein>
<feature type="region of interest" description="Disordered" evidence="1">
    <location>
        <begin position="1"/>
        <end position="22"/>
    </location>
</feature>
<dbReference type="EMBL" id="CAUJNA010001613">
    <property type="protein sequence ID" value="CAJ1387984.1"/>
    <property type="molecule type" value="Genomic_DNA"/>
</dbReference>
<reference evidence="2" key="1">
    <citation type="submission" date="2023-08" db="EMBL/GenBank/DDBJ databases">
        <authorList>
            <person name="Chen Y."/>
            <person name="Shah S."/>
            <person name="Dougan E. K."/>
            <person name="Thang M."/>
            <person name="Chan C."/>
        </authorList>
    </citation>
    <scope>NUCLEOTIDE SEQUENCE</scope>
</reference>
<evidence type="ECO:0000313" key="2">
    <source>
        <dbReference type="EMBL" id="CAJ1387984.1"/>
    </source>
</evidence>
<organism evidence="2 3">
    <name type="scientific">Effrenium voratum</name>
    <dbReference type="NCBI Taxonomy" id="2562239"/>
    <lineage>
        <taxon>Eukaryota</taxon>
        <taxon>Sar</taxon>
        <taxon>Alveolata</taxon>
        <taxon>Dinophyceae</taxon>
        <taxon>Suessiales</taxon>
        <taxon>Symbiodiniaceae</taxon>
        <taxon>Effrenium</taxon>
    </lineage>
</organism>
<name>A0AA36IJN4_9DINO</name>
<gene>
    <name evidence="2" type="ORF">EVOR1521_LOCUS13941</name>
</gene>
<evidence type="ECO:0000256" key="1">
    <source>
        <dbReference type="SAM" id="MobiDB-lite"/>
    </source>
</evidence>
<sequence length="194" mass="21324">MPQPSDCPTSQGGTGTVSTSLTGWQFRWPGSALLEKPPPRRVELPSEEVEVILRRLRAMSGEERRVALAAMPEGTRKELMKHLKQEAGGSRLRQLLSHLPDLLEGADDQKRTELLQGVRMLEAVNAQVLAAPDMAAVVRILRELTPLQRHAIVEALPAETQQALTAHLRAEKAAHSAPKAYPAQSLLPALCRMR</sequence>
<comment type="caution">
    <text evidence="2">The sequence shown here is derived from an EMBL/GenBank/DDBJ whole genome shotgun (WGS) entry which is preliminary data.</text>
</comment>
<proteinExistence type="predicted"/>
<dbReference type="Proteomes" id="UP001178507">
    <property type="component" value="Unassembled WGS sequence"/>
</dbReference>
<keyword evidence="3" id="KW-1185">Reference proteome</keyword>
<evidence type="ECO:0000313" key="3">
    <source>
        <dbReference type="Proteomes" id="UP001178507"/>
    </source>
</evidence>